<feature type="transmembrane region" description="Helical" evidence="5">
    <location>
        <begin position="35"/>
        <end position="60"/>
    </location>
</feature>
<evidence type="ECO:0000256" key="4">
    <source>
        <dbReference type="ARBA" id="ARBA00023136"/>
    </source>
</evidence>
<evidence type="ECO:0000313" key="8">
    <source>
        <dbReference type="Proteomes" id="UP000614410"/>
    </source>
</evidence>
<keyword evidence="2 5" id="KW-0812">Transmembrane</keyword>
<dbReference type="PIRSF" id="PIRSF006648">
    <property type="entry name" value="DrrB"/>
    <property type="match status" value="1"/>
</dbReference>
<protein>
    <recommendedName>
        <fullName evidence="5">Transport permease protein</fullName>
    </recommendedName>
</protein>
<keyword evidence="4 5" id="KW-0472">Membrane</keyword>
<gene>
    <name evidence="7" type="ORF">JF887_01745</name>
</gene>
<dbReference type="GO" id="GO:0140359">
    <property type="term" value="F:ABC-type transporter activity"/>
    <property type="evidence" value="ECO:0007669"/>
    <property type="project" value="InterPro"/>
</dbReference>
<proteinExistence type="inferred from homology"/>
<feature type="transmembrane region" description="Helical" evidence="5">
    <location>
        <begin position="239"/>
        <end position="262"/>
    </location>
</feature>
<keyword evidence="3 5" id="KW-1133">Transmembrane helix</keyword>
<dbReference type="Proteomes" id="UP000614410">
    <property type="component" value="Unassembled WGS sequence"/>
</dbReference>
<accession>A0A934KLJ6</accession>
<feature type="domain" description="ABC transmembrane type-2" evidence="6">
    <location>
        <begin position="34"/>
        <end position="268"/>
    </location>
</feature>
<comment type="similarity">
    <text evidence="5">Belongs to the ABC-2 integral membrane protein family.</text>
</comment>
<organism evidence="7 8">
    <name type="scientific">Candidatus Amunia macphersoniae</name>
    <dbReference type="NCBI Taxonomy" id="3127014"/>
    <lineage>
        <taxon>Bacteria</taxon>
        <taxon>Bacillati</taxon>
        <taxon>Candidatus Dormiibacterota</taxon>
        <taxon>Candidatus Dormibacteria</taxon>
        <taxon>Candidatus Aeolococcales</taxon>
        <taxon>Candidatus Aeolococcaceae</taxon>
        <taxon>Candidatus Amunia</taxon>
    </lineage>
</organism>
<feature type="transmembrane region" description="Helical" evidence="5">
    <location>
        <begin position="181"/>
        <end position="199"/>
    </location>
</feature>
<dbReference type="AlphaFoldDB" id="A0A934KLJ6"/>
<dbReference type="InterPro" id="IPR051784">
    <property type="entry name" value="Nod_factor_ABC_transporter"/>
</dbReference>
<dbReference type="PANTHER" id="PTHR43229">
    <property type="entry name" value="NODULATION PROTEIN J"/>
    <property type="match status" value="1"/>
</dbReference>
<evidence type="ECO:0000256" key="1">
    <source>
        <dbReference type="ARBA" id="ARBA00004141"/>
    </source>
</evidence>
<dbReference type="PANTHER" id="PTHR43229:SF2">
    <property type="entry name" value="NODULATION PROTEIN J"/>
    <property type="match status" value="1"/>
</dbReference>
<evidence type="ECO:0000256" key="3">
    <source>
        <dbReference type="ARBA" id="ARBA00022989"/>
    </source>
</evidence>
<evidence type="ECO:0000256" key="2">
    <source>
        <dbReference type="ARBA" id="ARBA00022692"/>
    </source>
</evidence>
<keyword evidence="5" id="KW-1003">Cell membrane</keyword>
<evidence type="ECO:0000313" key="7">
    <source>
        <dbReference type="EMBL" id="MBJ7608140.1"/>
    </source>
</evidence>
<dbReference type="PROSITE" id="PS51012">
    <property type="entry name" value="ABC_TM2"/>
    <property type="match status" value="1"/>
</dbReference>
<feature type="transmembrane region" description="Helical" evidence="5">
    <location>
        <begin position="72"/>
        <end position="91"/>
    </location>
</feature>
<dbReference type="Pfam" id="PF01061">
    <property type="entry name" value="ABC2_membrane"/>
    <property type="match status" value="1"/>
</dbReference>
<comment type="subcellular location">
    <subcellularLocation>
        <location evidence="5">Cell membrane</location>
        <topology evidence="5">Multi-pass membrane protein</topology>
    </subcellularLocation>
    <subcellularLocation>
        <location evidence="1">Membrane</location>
        <topology evidence="1">Multi-pass membrane protein</topology>
    </subcellularLocation>
</comment>
<sequence>MAAMTPTAGRSATWAASTAAITRRGVLKWLRTPQLVLLGTVQGALFLLTYRFVFGGAIAIPGVAYVDFLVPGFLATMVLYFGMGAATGIADDMQQGFIDRLRSLPIPRSSMLVARVVSDTLQMVWGLLATVGVSLLIGFRFHGTGTAALAALALCIAFGFAFEWMFVALGAIAGSPQAAQGVAFLVFPLSFFSSTYVQVETMPGWLRAFAEYQPVTMMVDAVRALALGPKAEALLEHSAGWYVGVSMLWTTGIVAVFAPIAVAKFRRG</sequence>
<dbReference type="InterPro" id="IPR047817">
    <property type="entry name" value="ABC2_TM_bact-type"/>
</dbReference>
<keyword evidence="5" id="KW-0813">Transport</keyword>
<dbReference type="InterPro" id="IPR000412">
    <property type="entry name" value="ABC_2_transport"/>
</dbReference>
<feature type="transmembrane region" description="Helical" evidence="5">
    <location>
        <begin position="147"/>
        <end position="169"/>
    </location>
</feature>
<reference evidence="7 8" key="1">
    <citation type="submission" date="2020-10" db="EMBL/GenBank/DDBJ databases">
        <title>Ca. Dormibacterota MAGs.</title>
        <authorList>
            <person name="Montgomery K."/>
        </authorList>
    </citation>
    <scope>NUCLEOTIDE SEQUENCE [LARGE SCALE GENOMIC DNA]</scope>
    <source>
        <strain evidence="7">Mitchell_Peninsula_5</strain>
    </source>
</reference>
<feature type="transmembrane region" description="Helical" evidence="5">
    <location>
        <begin position="112"/>
        <end position="141"/>
    </location>
</feature>
<name>A0A934KLJ6_9BACT</name>
<evidence type="ECO:0000259" key="6">
    <source>
        <dbReference type="PROSITE" id="PS51012"/>
    </source>
</evidence>
<dbReference type="GO" id="GO:0043190">
    <property type="term" value="C:ATP-binding cassette (ABC) transporter complex"/>
    <property type="evidence" value="ECO:0007669"/>
    <property type="project" value="InterPro"/>
</dbReference>
<dbReference type="InterPro" id="IPR013525">
    <property type="entry name" value="ABC2_TM"/>
</dbReference>
<evidence type="ECO:0000256" key="5">
    <source>
        <dbReference type="RuleBase" id="RU361157"/>
    </source>
</evidence>
<dbReference type="EMBL" id="JAEKNN010000008">
    <property type="protein sequence ID" value="MBJ7608140.1"/>
    <property type="molecule type" value="Genomic_DNA"/>
</dbReference>
<comment type="caution">
    <text evidence="7">The sequence shown here is derived from an EMBL/GenBank/DDBJ whole genome shotgun (WGS) entry which is preliminary data.</text>
</comment>